<protein>
    <submittedName>
        <fullName evidence="2">Uncharacterized protein</fullName>
    </submittedName>
</protein>
<name>A0A834SLM2_9FABA</name>
<evidence type="ECO:0000256" key="1">
    <source>
        <dbReference type="SAM" id="MobiDB-lite"/>
    </source>
</evidence>
<evidence type="ECO:0000313" key="3">
    <source>
        <dbReference type="Proteomes" id="UP000634136"/>
    </source>
</evidence>
<proteinExistence type="predicted"/>
<reference evidence="2" key="1">
    <citation type="submission" date="2020-09" db="EMBL/GenBank/DDBJ databases">
        <title>Genome-Enabled Discovery of Anthraquinone Biosynthesis in Senna tora.</title>
        <authorList>
            <person name="Kang S.-H."/>
            <person name="Pandey R.P."/>
            <person name="Lee C.-M."/>
            <person name="Sim J.-S."/>
            <person name="Jeong J.-T."/>
            <person name="Choi B.-S."/>
            <person name="Jung M."/>
            <person name="Ginzburg D."/>
            <person name="Zhao K."/>
            <person name="Won S.Y."/>
            <person name="Oh T.-J."/>
            <person name="Yu Y."/>
            <person name="Kim N.-H."/>
            <person name="Lee O.R."/>
            <person name="Lee T.-H."/>
            <person name="Bashyal P."/>
            <person name="Kim T.-S."/>
            <person name="Lee W.-H."/>
            <person name="Kawkins C."/>
            <person name="Kim C.-K."/>
            <person name="Kim J.S."/>
            <person name="Ahn B.O."/>
            <person name="Rhee S.Y."/>
            <person name="Sohng J.K."/>
        </authorList>
    </citation>
    <scope>NUCLEOTIDE SEQUENCE</scope>
    <source>
        <tissue evidence="2">Leaf</tissue>
    </source>
</reference>
<feature type="compositionally biased region" description="Polar residues" evidence="1">
    <location>
        <begin position="19"/>
        <end position="31"/>
    </location>
</feature>
<organism evidence="2 3">
    <name type="scientific">Senna tora</name>
    <dbReference type="NCBI Taxonomy" id="362788"/>
    <lineage>
        <taxon>Eukaryota</taxon>
        <taxon>Viridiplantae</taxon>
        <taxon>Streptophyta</taxon>
        <taxon>Embryophyta</taxon>
        <taxon>Tracheophyta</taxon>
        <taxon>Spermatophyta</taxon>
        <taxon>Magnoliopsida</taxon>
        <taxon>eudicotyledons</taxon>
        <taxon>Gunneridae</taxon>
        <taxon>Pentapetalae</taxon>
        <taxon>rosids</taxon>
        <taxon>fabids</taxon>
        <taxon>Fabales</taxon>
        <taxon>Fabaceae</taxon>
        <taxon>Caesalpinioideae</taxon>
        <taxon>Cassia clade</taxon>
        <taxon>Senna</taxon>
    </lineage>
</organism>
<dbReference type="AlphaFoldDB" id="A0A834SLM2"/>
<dbReference type="EMBL" id="JAAIUW010000012">
    <property type="protein sequence ID" value="KAF7806199.1"/>
    <property type="molecule type" value="Genomic_DNA"/>
</dbReference>
<gene>
    <name evidence="2" type="ORF">G2W53_038360</name>
</gene>
<evidence type="ECO:0000313" key="2">
    <source>
        <dbReference type="EMBL" id="KAF7806199.1"/>
    </source>
</evidence>
<dbReference type="Proteomes" id="UP000634136">
    <property type="component" value="Unassembled WGS sequence"/>
</dbReference>
<feature type="region of interest" description="Disordered" evidence="1">
    <location>
        <begin position="1"/>
        <end position="31"/>
    </location>
</feature>
<comment type="caution">
    <text evidence="2">The sequence shown here is derived from an EMBL/GenBank/DDBJ whole genome shotgun (WGS) entry which is preliminary data.</text>
</comment>
<accession>A0A834SLM2</accession>
<keyword evidence="3" id="KW-1185">Reference proteome</keyword>
<sequence>MDFQEGIRIPSDKYEAAGSPSSDHPTKVGST</sequence>